<evidence type="ECO:0000313" key="3">
    <source>
        <dbReference type="Proteomes" id="UP000256838"/>
    </source>
</evidence>
<keyword evidence="3" id="KW-1185">Reference proteome</keyword>
<reference evidence="2 3" key="1">
    <citation type="submission" date="2018-08" db="EMBL/GenBank/DDBJ databases">
        <title>Paraburkholderia sp. DHOM06 isolated from forest soil.</title>
        <authorList>
            <person name="Gao Z.-H."/>
            <person name="Qiu L.-H."/>
        </authorList>
    </citation>
    <scope>NUCLEOTIDE SEQUENCE [LARGE SCALE GENOMIC DNA]</scope>
    <source>
        <strain evidence="2 3">DHOM06</strain>
    </source>
</reference>
<evidence type="ECO:0000256" key="1">
    <source>
        <dbReference type="SAM" id="MobiDB-lite"/>
    </source>
</evidence>
<organism evidence="2 3">
    <name type="scientific">Trinickia dinghuensis</name>
    <dbReference type="NCBI Taxonomy" id="2291023"/>
    <lineage>
        <taxon>Bacteria</taxon>
        <taxon>Pseudomonadati</taxon>
        <taxon>Pseudomonadota</taxon>
        <taxon>Betaproteobacteria</taxon>
        <taxon>Burkholderiales</taxon>
        <taxon>Burkholderiaceae</taxon>
        <taxon>Trinickia</taxon>
    </lineage>
</organism>
<sequence>MAPDQACSPAAPLGCECCAPAGAEAGAAFEAAPTAGAVAFAAADAPVPVAALAGADETAPAGADAGFVAGAALAFAPAACEAAAPDGAGFDALAEAEAGAASALATAPVASRAGTFNTAPSFKRLGSLRMNADGLASKIALAARASTVLSCEPVAAAATSASDCPGFTVYCVAAEAAAPLCSAGAEAGVAAAEAGAAQAGDEQTSQAQAIASGTARRVERFVMEVSRAFKRASIWRLGVTKVRCGKKRQKKKASRQGDAFRGSYAS</sequence>
<dbReference type="Proteomes" id="UP000256838">
    <property type="component" value="Unassembled WGS sequence"/>
</dbReference>
<comment type="caution">
    <text evidence="2">The sequence shown here is derived from an EMBL/GenBank/DDBJ whole genome shotgun (WGS) entry which is preliminary data.</text>
</comment>
<dbReference type="AlphaFoldDB" id="A0A3D8JQ16"/>
<protein>
    <submittedName>
        <fullName evidence="2">Uncharacterized protein</fullName>
    </submittedName>
</protein>
<accession>A0A3D8JQ16</accession>
<feature type="region of interest" description="Disordered" evidence="1">
    <location>
        <begin position="246"/>
        <end position="266"/>
    </location>
</feature>
<proteinExistence type="predicted"/>
<gene>
    <name evidence="2" type="ORF">DWV00_30515</name>
</gene>
<dbReference type="EMBL" id="QRGA01000022">
    <property type="protein sequence ID" value="RDU95118.1"/>
    <property type="molecule type" value="Genomic_DNA"/>
</dbReference>
<name>A0A3D8JQ16_9BURK</name>
<evidence type="ECO:0000313" key="2">
    <source>
        <dbReference type="EMBL" id="RDU95118.1"/>
    </source>
</evidence>